<evidence type="ECO:0000313" key="1">
    <source>
        <dbReference type="EMBL" id="KAG0653939.1"/>
    </source>
</evidence>
<dbReference type="AlphaFoldDB" id="A0A9P7B1W9"/>
<organism evidence="1 2">
    <name type="scientific">Rhodotorula mucilaginosa</name>
    <name type="common">Yeast</name>
    <name type="synonym">Rhodotorula rubra</name>
    <dbReference type="NCBI Taxonomy" id="5537"/>
    <lineage>
        <taxon>Eukaryota</taxon>
        <taxon>Fungi</taxon>
        <taxon>Dikarya</taxon>
        <taxon>Basidiomycota</taxon>
        <taxon>Pucciniomycotina</taxon>
        <taxon>Microbotryomycetes</taxon>
        <taxon>Sporidiobolales</taxon>
        <taxon>Sporidiobolaceae</taxon>
        <taxon>Rhodotorula</taxon>
    </lineage>
</organism>
<proteinExistence type="predicted"/>
<dbReference type="EMBL" id="PUHQ01000168">
    <property type="protein sequence ID" value="KAG0653939.1"/>
    <property type="molecule type" value="Genomic_DNA"/>
</dbReference>
<dbReference type="OrthoDB" id="10429448at2759"/>
<evidence type="ECO:0000313" key="2">
    <source>
        <dbReference type="Proteomes" id="UP000777482"/>
    </source>
</evidence>
<protein>
    <submittedName>
        <fullName evidence="1">Uncharacterized protein</fullName>
    </submittedName>
</protein>
<dbReference type="Proteomes" id="UP000777482">
    <property type="component" value="Unassembled WGS sequence"/>
</dbReference>
<sequence>MVTKHGPTQSLLGPRVHTLPTSTSPSFCESHADIFVFPVWTAPAGPSHQSTAGGTTSSTSTTPFVFNEKDAGRSCPLSGRALPFTGADMITRCCLHSAVIRVIELYAMQKHCKSVGYVVDWYEWQGYEGSYCGKSAKDHLPEFANFLRQVFKIHCYLGMIQDYGPVVPLTELFLASNIKSRIRLSGSQLSSWDAFSCLVYGDSHKFPNTISEYLALMPNLTEERFNLKGFSKKAVETAYGSWVKSTPKREAELKSLFRGVVGSSASSLIKVGDRELVRSELVRSGTSSEHALRIKNPSGSYAYNEAEEQFMRDLVTRVSAMLRRNIMKDMREVSTKFCQVIACPNIEDFSSKVLKGKQAGASGFLPMIDEVVKIAVPAIQNGMSLDEKEAKELWSSGMATDSNEWEPMVLAYEVLKAAGKYQGYGIVRMVNDYDRLFAIDKNAEATGQRTKGSNWSTARRRGQGHFPKIQQNRVDDLKKRAAAGDIAVRLSDEALEARAKAPVSSRSSRQICAY</sequence>
<keyword evidence="2" id="KW-1185">Reference proteome</keyword>
<name>A0A9P7B1W9_RHOMI</name>
<gene>
    <name evidence="1" type="ORF">C6P46_002046</name>
</gene>
<accession>A0A9P7B1W9</accession>
<reference evidence="1 2" key="1">
    <citation type="submission" date="2020-11" db="EMBL/GenBank/DDBJ databases">
        <title>Kefir isolates.</title>
        <authorList>
            <person name="Marcisauskas S."/>
            <person name="Kim Y."/>
            <person name="Blasche S."/>
        </authorList>
    </citation>
    <scope>NUCLEOTIDE SEQUENCE [LARGE SCALE GENOMIC DNA]</scope>
    <source>
        <strain evidence="1 2">KR</strain>
    </source>
</reference>
<comment type="caution">
    <text evidence="1">The sequence shown here is derived from an EMBL/GenBank/DDBJ whole genome shotgun (WGS) entry which is preliminary data.</text>
</comment>